<evidence type="ECO:0000256" key="16">
    <source>
        <dbReference type="SAM" id="Phobius"/>
    </source>
</evidence>
<keyword evidence="8" id="KW-0106">Calcium</keyword>
<dbReference type="OMA" id="CCGLGIY"/>
<dbReference type="GO" id="GO:0000139">
    <property type="term" value="C:Golgi membrane"/>
    <property type="evidence" value="ECO:0007669"/>
    <property type="project" value="TreeGrafter"/>
</dbReference>
<dbReference type="PROSITE" id="PS51892">
    <property type="entry name" value="SUBTILASE"/>
    <property type="match status" value="1"/>
</dbReference>
<organism evidence="19">
    <name type="scientific">Absidia glauca</name>
    <name type="common">Pin mould</name>
    <dbReference type="NCBI Taxonomy" id="4829"/>
    <lineage>
        <taxon>Eukaryota</taxon>
        <taxon>Fungi</taxon>
        <taxon>Fungi incertae sedis</taxon>
        <taxon>Mucoromycota</taxon>
        <taxon>Mucoromycotina</taxon>
        <taxon>Mucoromycetes</taxon>
        <taxon>Mucorales</taxon>
        <taxon>Cunninghamellaceae</taxon>
        <taxon>Absidia</taxon>
    </lineage>
</organism>
<evidence type="ECO:0000256" key="17">
    <source>
        <dbReference type="SAM" id="SignalP"/>
    </source>
</evidence>
<keyword evidence="9 16" id="KW-1133">Transmembrane helix</keyword>
<dbReference type="InterPro" id="IPR000209">
    <property type="entry name" value="Peptidase_S8/S53_dom"/>
</dbReference>
<feature type="compositionally biased region" description="Basic and acidic residues" evidence="15">
    <location>
        <begin position="627"/>
        <end position="639"/>
    </location>
</feature>
<feature type="domain" description="P/Homo B" evidence="18">
    <location>
        <begin position="482"/>
        <end position="622"/>
    </location>
</feature>
<dbReference type="FunFam" id="3.40.50.200:FF:000005">
    <property type="entry name" value="Proprotein convertase subtilisin/kexin type 7"/>
    <property type="match status" value="1"/>
</dbReference>
<evidence type="ECO:0000256" key="15">
    <source>
        <dbReference type="SAM" id="MobiDB-lite"/>
    </source>
</evidence>
<keyword evidence="6 14" id="KW-0378">Hydrolase</keyword>
<dbReference type="SUPFAM" id="SSF49785">
    <property type="entry name" value="Galactose-binding domain-like"/>
    <property type="match status" value="1"/>
</dbReference>
<dbReference type="SUPFAM" id="SSF52743">
    <property type="entry name" value="Subtilisin-like"/>
    <property type="match status" value="1"/>
</dbReference>
<reference evidence="19" key="1">
    <citation type="submission" date="2016-04" db="EMBL/GenBank/DDBJ databases">
        <authorList>
            <person name="Evans L.H."/>
            <person name="Alamgir A."/>
            <person name="Owens N."/>
            <person name="Weber N.D."/>
            <person name="Virtaneva K."/>
            <person name="Barbian K."/>
            <person name="Babar A."/>
            <person name="Rosenke K."/>
        </authorList>
    </citation>
    <scope>NUCLEOTIDE SEQUENCE [LARGE SCALE GENOMIC DNA]</scope>
    <source>
        <strain evidence="19">CBS 101.48</strain>
    </source>
</reference>
<evidence type="ECO:0000256" key="10">
    <source>
        <dbReference type="ARBA" id="ARBA00023136"/>
    </source>
</evidence>
<keyword evidence="3 14" id="KW-0645">Protease</keyword>
<dbReference type="Pfam" id="PF00082">
    <property type="entry name" value="Peptidase_S8"/>
    <property type="match status" value="1"/>
</dbReference>
<evidence type="ECO:0000256" key="1">
    <source>
        <dbReference type="ARBA" id="ARBA00004370"/>
    </source>
</evidence>
<feature type="active site" description="Charge relay system" evidence="13 14">
    <location>
        <position position="196"/>
    </location>
</feature>
<keyword evidence="7 14" id="KW-0720">Serine protease</keyword>
<evidence type="ECO:0000256" key="11">
    <source>
        <dbReference type="ARBA" id="ARBA00023145"/>
    </source>
</evidence>
<keyword evidence="5 17" id="KW-0732">Signal</keyword>
<dbReference type="GO" id="GO:0004252">
    <property type="term" value="F:serine-type endopeptidase activity"/>
    <property type="evidence" value="ECO:0007669"/>
    <property type="project" value="UniProtKB-UniRule"/>
</dbReference>
<keyword evidence="4 16" id="KW-0812">Transmembrane</keyword>
<evidence type="ECO:0000256" key="2">
    <source>
        <dbReference type="ARBA" id="ARBA00005325"/>
    </source>
</evidence>
<dbReference type="OrthoDB" id="300641at2759"/>
<dbReference type="CDD" id="cd04059">
    <property type="entry name" value="Peptidases_S8_Protein_convertases_Kexins_Furin-like"/>
    <property type="match status" value="1"/>
</dbReference>
<proteinExistence type="inferred from homology"/>
<dbReference type="Proteomes" id="UP000078561">
    <property type="component" value="Unassembled WGS sequence"/>
</dbReference>
<evidence type="ECO:0000256" key="8">
    <source>
        <dbReference type="ARBA" id="ARBA00022837"/>
    </source>
</evidence>
<feature type="active site" description="Charge relay system" evidence="13 14">
    <location>
        <position position="234"/>
    </location>
</feature>
<dbReference type="InterPro" id="IPR022398">
    <property type="entry name" value="Peptidase_S8_His-AS"/>
</dbReference>
<dbReference type="InterPro" id="IPR015500">
    <property type="entry name" value="Peptidase_S8_subtilisin-rel"/>
</dbReference>
<evidence type="ECO:0000313" key="19">
    <source>
        <dbReference type="EMBL" id="SAM03707.1"/>
    </source>
</evidence>
<dbReference type="PANTHER" id="PTHR42884">
    <property type="entry name" value="PROPROTEIN CONVERTASE SUBTILISIN/KEXIN-RELATED"/>
    <property type="match status" value="1"/>
</dbReference>
<dbReference type="PROSITE" id="PS00138">
    <property type="entry name" value="SUBTILASE_SER"/>
    <property type="match status" value="1"/>
</dbReference>
<feature type="compositionally biased region" description="Low complexity" evidence="15">
    <location>
        <begin position="801"/>
        <end position="813"/>
    </location>
</feature>
<sequence length="813" mass="89061">MHFYFTATLICLVWVASATIIKRDPSRQYYTLHFPLDEAATQHHAKKIAASLGTRYEGPVGELKTYFMVSSELPGVVKRSSDQQVDPVLAAFEQQKENGALLKRSADDSVAWSKVQRIDKQILKRRSKRAVIPRAPILSSGKLVLEDAKASLGIKDPGFTNQWHLVNQETTGNDINVTSVWKQGVTGKGTVVAILDDGLDYDSKDLKDNFYAEGSYDFNDHVDLPTPVLWNDYHGTRCAGQIAAVKNDACGVGIAYDAKVSGIRILSGEITDVDEAAALNYKYQENHIFSCSWGPPDDGRTMEAPNGILADAFINGIENGRGGKGTVYVFATGNGGDAGDNCNFDGYTNSIYTITVGAIDHADRHPSYSESCSAQLVVTYSSGGGKSIYTTNHGNEECTDMHGGTSAAAPNAAGIFALVLSVRPDLTWRDMQHLCVQTALPVDLKDKDWKQLPSGRMYNHKYGYGKLDSWAIVEAAKEFKSVNKQTYLELPVEMNKTAIPDSTSGKHKKPLQSVVQITEAMVAAAGLSRLEHITATVNIEHQRRGDIQMVLASPNKVESELATVRLGDSSPDGIHNWKFMTVKHWEENPIGNWTLFVYDEINADSTGYMLNWTMTLFGEMDPGFEGEPIHRPDVNHDTTNDGTTSVIKPSSSATSTQSKETHAPARPTRVKPVTTTTASSTSKTVTTTTSPASTTPTSHMDDDEAVSPGGSAADKDDNSDHSVFIYAFVGTAAILGLATAMYLHKRKDWRAPSLPRQTPSTAPIASMDYEFDELKPEEEDEDDHDDYEEGESSDARPLLSQQQQDQHQQQQDR</sequence>
<dbReference type="PANTHER" id="PTHR42884:SF14">
    <property type="entry name" value="NEUROENDOCRINE CONVERTASE 1"/>
    <property type="match status" value="1"/>
</dbReference>
<keyword evidence="12" id="KW-0325">Glycoprotein</keyword>
<evidence type="ECO:0000256" key="9">
    <source>
        <dbReference type="ARBA" id="ARBA00022989"/>
    </source>
</evidence>
<dbReference type="Gene3D" id="3.40.50.200">
    <property type="entry name" value="Peptidase S8/S53 domain"/>
    <property type="match status" value="1"/>
</dbReference>
<dbReference type="InParanoid" id="A0A168Q6P4"/>
<feature type="compositionally biased region" description="Low complexity" evidence="15">
    <location>
        <begin position="665"/>
        <end position="698"/>
    </location>
</feature>
<gene>
    <name evidence="19" type="primary">ABSGL_09550.1 scaffold 11342</name>
</gene>
<dbReference type="InterPro" id="IPR008979">
    <property type="entry name" value="Galactose-bd-like_sf"/>
</dbReference>
<dbReference type="AlphaFoldDB" id="A0A168Q6P4"/>
<evidence type="ECO:0000256" key="13">
    <source>
        <dbReference type="PIRSR" id="PIRSR615500-1"/>
    </source>
</evidence>
<dbReference type="PRINTS" id="PR00723">
    <property type="entry name" value="SUBTILISIN"/>
</dbReference>
<dbReference type="InterPro" id="IPR036852">
    <property type="entry name" value="Peptidase_S8/S53_dom_sf"/>
</dbReference>
<evidence type="ECO:0000256" key="12">
    <source>
        <dbReference type="ARBA" id="ARBA00023180"/>
    </source>
</evidence>
<keyword evidence="10 16" id="KW-0472">Membrane</keyword>
<keyword evidence="20" id="KW-1185">Reference proteome</keyword>
<feature type="compositionally biased region" description="Polar residues" evidence="15">
    <location>
        <begin position="640"/>
        <end position="658"/>
    </location>
</feature>
<feature type="region of interest" description="Disordered" evidence="15">
    <location>
        <begin position="623"/>
        <end position="717"/>
    </location>
</feature>
<dbReference type="InterPro" id="IPR034182">
    <property type="entry name" value="Kexin/furin"/>
</dbReference>
<evidence type="ECO:0000256" key="5">
    <source>
        <dbReference type="ARBA" id="ARBA00022729"/>
    </source>
</evidence>
<feature type="signal peptide" evidence="17">
    <location>
        <begin position="1"/>
        <end position="18"/>
    </location>
</feature>
<evidence type="ECO:0000256" key="14">
    <source>
        <dbReference type="PROSITE-ProRule" id="PRU01240"/>
    </source>
</evidence>
<dbReference type="PROSITE" id="PS00136">
    <property type="entry name" value="SUBTILASE_ASP"/>
    <property type="match status" value="1"/>
</dbReference>
<protein>
    <recommendedName>
        <fullName evidence="18">P/Homo B domain-containing protein</fullName>
    </recommendedName>
</protein>
<dbReference type="Pfam" id="PF01483">
    <property type="entry name" value="P_proprotein"/>
    <property type="match status" value="1"/>
</dbReference>
<dbReference type="InterPro" id="IPR002884">
    <property type="entry name" value="P_dom"/>
</dbReference>
<feature type="transmembrane region" description="Helical" evidence="16">
    <location>
        <begin position="723"/>
        <end position="743"/>
    </location>
</feature>
<dbReference type="InterPro" id="IPR023828">
    <property type="entry name" value="Peptidase_S8_Ser-AS"/>
</dbReference>
<feature type="compositionally biased region" description="Acidic residues" evidence="15">
    <location>
        <begin position="769"/>
        <end position="792"/>
    </location>
</feature>
<evidence type="ECO:0000259" key="18">
    <source>
        <dbReference type="PROSITE" id="PS51829"/>
    </source>
</evidence>
<dbReference type="GO" id="GO:0005802">
    <property type="term" value="C:trans-Golgi network"/>
    <property type="evidence" value="ECO:0007669"/>
    <property type="project" value="TreeGrafter"/>
</dbReference>
<dbReference type="InterPro" id="IPR023827">
    <property type="entry name" value="Peptidase_S8_Asp-AS"/>
</dbReference>
<evidence type="ECO:0000256" key="6">
    <source>
        <dbReference type="ARBA" id="ARBA00022801"/>
    </source>
</evidence>
<dbReference type="EMBL" id="LT554228">
    <property type="protein sequence ID" value="SAM03707.1"/>
    <property type="molecule type" value="Genomic_DNA"/>
</dbReference>
<feature type="chain" id="PRO_5007899838" description="P/Homo B domain-containing protein" evidence="17">
    <location>
        <begin position="19"/>
        <end position="813"/>
    </location>
</feature>
<accession>A0A168Q6P4</accession>
<dbReference type="FunFam" id="2.60.120.260:FF:000026">
    <property type="entry name" value="proprotein convertase subtilisin/kexin type 7"/>
    <property type="match status" value="1"/>
</dbReference>
<feature type="active site" description="Charge relay system" evidence="13 14">
    <location>
        <position position="406"/>
    </location>
</feature>
<dbReference type="FunCoup" id="A0A168Q6P4">
    <property type="interactions" value="73"/>
</dbReference>
<dbReference type="STRING" id="4829.A0A168Q6P4"/>
<evidence type="ECO:0000256" key="3">
    <source>
        <dbReference type="ARBA" id="ARBA00022670"/>
    </source>
</evidence>
<evidence type="ECO:0000313" key="20">
    <source>
        <dbReference type="Proteomes" id="UP000078561"/>
    </source>
</evidence>
<dbReference type="GO" id="GO:0007323">
    <property type="term" value="P:peptide pheromone maturation"/>
    <property type="evidence" value="ECO:0007669"/>
    <property type="project" value="UniProtKB-ARBA"/>
</dbReference>
<evidence type="ECO:0000256" key="7">
    <source>
        <dbReference type="ARBA" id="ARBA00022825"/>
    </source>
</evidence>
<dbReference type="Gene3D" id="2.60.120.260">
    <property type="entry name" value="Galactose-binding domain-like"/>
    <property type="match status" value="1"/>
</dbReference>
<dbReference type="PROSITE" id="PS51829">
    <property type="entry name" value="P_HOMO_B"/>
    <property type="match status" value="1"/>
</dbReference>
<comment type="subcellular location">
    <subcellularLocation>
        <location evidence="1">Membrane</location>
    </subcellularLocation>
</comment>
<dbReference type="PROSITE" id="PS00137">
    <property type="entry name" value="SUBTILASE_HIS"/>
    <property type="match status" value="1"/>
</dbReference>
<feature type="region of interest" description="Disordered" evidence="15">
    <location>
        <begin position="751"/>
        <end position="813"/>
    </location>
</feature>
<dbReference type="GO" id="GO:0016485">
    <property type="term" value="P:protein processing"/>
    <property type="evidence" value="ECO:0007669"/>
    <property type="project" value="TreeGrafter"/>
</dbReference>
<evidence type="ECO:0000256" key="4">
    <source>
        <dbReference type="ARBA" id="ARBA00022692"/>
    </source>
</evidence>
<comment type="similarity">
    <text evidence="2">Belongs to the peptidase S8 family. Furin subfamily.</text>
</comment>
<name>A0A168Q6P4_ABSGL</name>
<keyword evidence="11" id="KW-0865">Zymogen</keyword>